<dbReference type="EMBL" id="UZAH01025943">
    <property type="protein sequence ID" value="VDO73103.1"/>
    <property type="molecule type" value="Genomic_DNA"/>
</dbReference>
<dbReference type="WBParaSite" id="HPBE_0000764601-mRNA-1">
    <property type="protein sequence ID" value="HPBE_0000764601-mRNA-1"/>
    <property type="gene ID" value="HPBE_0000764601"/>
</dbReference>
<comment type="subcellular location">
    <subcellularLocation>
        <location evidence="1 6">Nucleus</location>
    </subcellularLocation>
</comment>
<sequence length="111" mass="13251">MEPLYVNARQYHRILKRRAARQKLEAEGRLPKKRQKYLHESRHQHALARVRGEGGKFDKGRHLGRFSSATRFSVRIRFPHDASDCGRVMSRRHTKRQMYYAFCLTMHVLMS</sequence>
<evidence type="ECO:0000256" key="2">
    <source>
        <dbReference type="ARBA" id="ARBA00023015"/>
    </source>
</evidence>
<dbReference type="PROSITE" id="PS51152">
    <property type="entry name" value="NFYA_HAP2_2"/>
    <property type="match status" value="1"/>
</dbReference>
<evidence type="ECO:0000313" key="8">
    <source>
        <dbReference type="EMBL" id="VDO73103.1"/>
    </source>
</evidence>
<name>A0A183FKH5_HELPZ</name>
<evidence type="ECO:0000256" key="7">
    <source>
        <dbReference type="SAM" id="MobiDB-lite"/>
    </source>
</evidence>
<evidence type="ECO:0000256" key="1">
    <source>
        <dbReference type="ARBA" id="ARBA00004123"/>
    </source>
</evidence>
<comment type="function">
    <text evidence="6">Component of the sequence-specific heterotrimeric transcription factor (NF-Y) which specifically recognizes a 5'-CCAAT-3' box motif found in the promoters of its target genes.</text>
</comment>
<evidence type="ECO:0000256" key="6">
    <source>
        <dbReference type="RuleBase" id="RU367155"/>
    </source>
</evidence>
<keyword evidence="9" id="KW-1185">Reference proteome</keyword>
<accession>A0A183FKH5</accession>
<keyword evidence="5 6" id="KW-0539">Nucleus</keyword>
<evidence type="ECO:0000313" key="10">
    <source>
        <dbReference type="WBParaSite" id="HPBE_0000764601-mRNA-1"/>
    </source>
</evidence>
<protein>
    <recommendedName>
        <fullName evidence="6">Nuclear transcription factor Y subunit</fullName>
    </recommendedName>
</protein>
<accession>A0A3P7Z6L8</accession>
<dbReference type="InterPro" id="IPR001289">
    <property type="entry name" value="NFYA"/>
</dbReference>
<dbReference type="PANTHER" id="PTHR12632">
    <property type="entry name" value="TRANSCRIPTION FACTOR NF-Y ALPHA-RELATED"/>
    <property type="match status" value="1"/>
</dbReference>
<dbReference type="SMART" id="SM00521">
    <property type="entry name" value="CBF"/>
    <property type="match status" value="1"/>
</dbReference>
<dbReference type="GO" id="GO:0005634">
    <property type="term" value="C:nucleus"/>
    <property type="evidence" value="ECO:0007669"/>
    <property type="project" value="UniProtKB-SubCell"/>
</dbReference>
<feature type="region of interest" description="Disordered" evidence="7">
    <location>
        <begin position="21"/>
        <end position="45"/>
    </location>
</feature>
<organism evidence="9 10">
    <name type="scientific">Heligmosomoides polygyrus</name>
    <name type="common">Parasitic roundworm</name>
    <dbReference type="NCBI Taxonomy" id="6339"/>
    <lineage>
        <taxon>Eukaryota</taxon>
        <taxon>Metazoa</taxon>
        <taxon>Ecdysozoa</taxon>
        <taxon>Nematoda</taxon>
        <taxon>Chromadorea</taxon>
        <taxon>Rhabditida</taxon>
        <taxon>Rhabditina</taxon>
        <taxon>Rhabditomorpha</taxon>
        <taxon>Strongyloidea</taxon>
        <taxon>Heligmosomidae</taxon>
        <taxon>Heligmosomoides</taxon>
    </lineage>
</organism>
<dbReference type="Proteomes" id="UP000050761">
    <property type="component" value="Unassembled WGS sequence"/>
</dbReference>
<keyword evidence="4 6" id="KW-0804">Transcription</keyword>
<dbReference type="Pfam" id="PF02045">
    <property type="entry name" value="CBFB_NFYA"/>
    <property type="match status" value="1"/>
</dbReference>
<comment type="subunit">
    <text evidence="6">Heterotrimer.</text>
</comment>
<dbReference type="OrthoDB" id="1097733at2759"/>
<keyword evidence="2 6" id="KW-0805">Transcription regulation</keyword>
<dbReference type="GO" id="GO:0003700">
    <property type="term" value="F:DNA-binding transcription factor activity"/>
    <property type="evidence" value="ECO:0007669"/>
    <property type="project" value="UniProtKB-UniRule"/>
</dbReference>
<evidence type="ECO:0000313" key="9">
    <source>
        <dbReference type="Proteomes" id="UP000050761"/>
    </source>
</evidence>
<evidence type="ECO:0000256" key="4">
    <source>
        <dbReference type="ARBA" id="ARBA00023163"/>
    </source>
</evidence>
<evidence type="ECO:0000256" key="3">
    <source>
        <dbReference type="ARBA" id="ARBA00023125"/>
    </source>
</evidence>
<keyword evidence="3 6" id="KW-0238">DNA-binding</keyword>
<dbReference type="GO" id="GO:0003677">
    <property type="term" value="F:DNA binding"/>
    <property type="evidence" value="ECO:0007669"/>
    <property type="project" value="UniProtKB-KW"/>
</dbReference>
<reference evidence="8 9" key="1">
    <citation type="submission" date="2018-11" db="EMBL/GenBank/DDBJ databases">
        <authorList>
            <consortium name="Pathogen Informatics"/>
        </authorList>
    </citation>
    <scope>NUCLEOTIDE SEQUENCE [LARGE SCALE GENOMIC DNA]</scope>
</reference>
<gene>
    <name evidence="8" type="ORF">HPBE_LOCUS7647</name>
</gene>
<reference evidence="10" key="2">
    <citation type="submission" date="2019-09" db="UniProtKB">
        <authorList>
            <consortium name="WormBaseParasite"/>
        </authorList>
    </citation>
    <scope>IDENTIFICATION</scope>
</reference>
<evidence type="ECO:0000256" key="5">
    <source>
        <dbReference type="ARBA" id="ARBA00023242"/>
    </source>
</evidence>
<dbReference type="Gene3D" id="6.10.250.2430">
    <property type="match status" value="1"/>
</dbReference>
<dbReference type="AlphaFoldDB" id="A0A183FKH5"/>
<comment type="similarity">
    <text evidence="6">Belongs to the NFYA/HAP2 subunit family.</text>
</comment>
<dbReference type="PRINTS" id="PR00616">
    <property type="entry name" value="CCAATSUBUNTB"/>
</dbReference>
<proteinExistence type="inferred from homology"/>